<comment type="caution">
    <text evidence="1">The sequence shown here is derived from an EMBL/GenBank/DDBJ whole genome shotgun (WGS) entry which is preliminary data.</text>
</comment>
<evidence type="ECO:0000313" key="1">
    <source>
        <dbReference type="EMBL" id="GAA4443400.1"/>
    </source>
</evidence>
<dbReference type="Gene3D" id="1.10.260.40">
    <property type="entry name" value="lambda repressor-like DNA-binding domains"/>
    <property type="match status" value="1"/>
</dbReference>
<organism evidence="1 2">
    <name type="scientific">Pontibacter saemangeumensis</name>
    <dbReference type="NCBI Taxonomy" id="1084525"/>
    <lineage>
        <taxon>Bacteria</taxon>
        <taxon>Pseudomonadati</taxon>
        <taxon>Bacteroidota</taxon>
        <taxon>Cytophagia</taxon>
        <taxon>Cytophagales</taxon>
        <taxon>Hymenobacteraceae</taxon>
        <taxon>Pontibacter</taxon>
    </lineage>
</organism>
<proteinExistence type="predicted"/>
<keyword evidence="2" id="KW-1185">Reference proteome</keyword>
<evidence type="ECO:0008006" key="3">
    <source>
        <dbReference type="Google" id="ProtNLM"/>
    </source>
</evidence>
<dbReference type="RefSeq" id="WP_345162502.1">
    <property type="nucleotide sequence ID" value="NZ_BAABHC010000035.1"/>
</dbReference>
<sequence length="97" mass="11052">MTDLNTFGGRLRAYRKSKKLKGGFAAILRVKKAQVALIEHNAFRTPAEKLIQLATAFPDLDLNWLLTGKGEMLLRKYCLPIQQGEVKVDLWDLLLRL</sequence>
<evidence type="ECO:0000313" key="2">
    <source>
        <dbReference type="Proteomes" id="UP001500552"/>
    </source>
</evidence>
<dbReference type="InterPro" id="IPR010982">
    <property type="entry name" value="Lambda_DNA-bd_dom_sf"/>
</dbReference>
<accession>A0ABP8M3B7</accession>
<dbReference type="SUPFAM" id="SSF47413">
    <property type="entry name" value="lambda repressor-like DNA-binding domains"/>
    <property type="match status" value="1"/>
</dbReference>
<reference evidence="2" key="1">
    <citation type="journal article" date="2019" name="Int. J. Syst. Evol. Microbiol.">
        <title>The Global Catalogue of Microorganisms (GCM) 10K type strain sequencing project: providing services to taxonomists for standard genome sequencing and annotation.</title>
        <authorList>
            <consortium name="The Broad Institute Genomics Platform"/>
            <consortium name="The Broad Institute Genome Sequencing Center for Infectious Disease"/>
            <person name="Wu L."/>
            <person name="Ma J."/>
        </authorList>
    </citation>
    <scope>NUCLEOTIDE SEQUENCE [LARGE SCALE GENOMIC DNA]</scope>
    <source>
        <strain evidence="2">JCM 17926</strain>
    </source>
</reference>
<dbReference type="Proteomes" id="UP001500552">
    <property type="component" value="Unassembled WGS sequence"/>
</dbReference>
<name>A0ABP8M3B7_9BACT</name>
<dbReference type="CDD" id="cd00093">
    <property type="entry name" value="HTH_XRE"/>
    <property type="match status" value="1"/>
</dbReference>
<dbReference type="InterPro" id="IPR001387">
    <property type="entry name" value="Cro/C1-type_HTH"/>
</dbReference>
<dbReference type="EMBL" id="BAABHC010000035">
    <property type="protein sequence ID" value="GAA4443400.1"/>
    <property type="molecule type" value="Genomic_DNA"/>
</dbReference>
<protein>
    <recommendedName>
        <fullName evidence="3">HTH cro/C1-type domain-containing protein</fullName>
    </recommendedName>
</protein>
<gene>
    <name evidence="1" type="ORF">GCM10023188_44110</name>
</gene>